<evidence type="ECO:0000313" key="3">
    <source>
        <dbReference type="Proteomes" id="UP000314294"/>
    </source>
</evidence>
<dbReference type="AlphaFoldDB" id="A0A4Z2FNF8"/>
<name>A0A4Z2FNF8_9TELE</name>
<accession>A0A4Z2FNF8</accession>
<dbReference type="Proteomes" id="UP000314294">
    <property type="component" value="Unassembled WGS sequence"/>
</dbReference>
<reference evidence="2 3" key="1">
    <citation type="submission" date="2019-03" db="EMBL/GenBank/DDBJ databases">
        <title>First draft genome of Liparis tanakae, snailfish: a comprehensive survey of snailfish specific genes.</title>
        <authorList>
            <person name="Kim W."/>
            <person name="Song I."/>
            <person name="Jeong J.-H."/>
            <person name="Kim D."/>
            <person name="Kim S."/>
            <person name="Ryu S."/>
            <person name="Song J.Y."/>
            <person name="Lee S.K."/>
        </authorList>
    </citation>
    <scope>NUCLEOTIDE SEQUENCE [LARGE SCALE GENOMIC DNA]</scope>
    <source>
        <tissue evidence="2">Muscle</tissue>
    </source>
</reference>
<feature type="region of interest" description="Disordered" evidence="1">
    <location>
        <begin position="1"/>
        <end position="28"/>
    </location>
</feature>
<protein>
    <submittedName>
        <fullName evidence="2">Uncharacterized protein</fullName>
    </submittedName>
</protein>
<comment type="caution">
    <text evidence="2">The sequence shown here is derived from an EMBL/GenBank/DDBJ whole genome shotgun (WGS) entry which is preliminary data.</text>
</comment>
<dbReference type="EMBL" id="SRLO01001046">
    <property type="protein sequence ID" value="TNN42303.1"/>
    <property type="molecule type" value="Genomic_DNA"/>
</dbReference>
<sequence length="123" mass="14217">MKWWQQEEGGEKRPSKNKHLSCDTSVGRRQRRADAAFVFHPRNVGVLTDRFALFPPRGERRARRRAGDGGREEEWAESQQWAESTVPDYSRIYSRDDLHTTSQTAGSSFTEHHLLVFNGDKSL</sequence>
<organism evidence="2 3">
    <name type="scientific">Liparis tanakae</name>
    <name type="common">Tanaka's snailfish</name>
    <dbReference type="NCBI Taxonomy" id="230148"/>
    <lineage>
        <taxon>Eukaryota</taxon>
        <taxon>Metazoa</taxon>
        <taxon>Chordata</taxon>
        <taxon>Craniata</taxon>
        <taxon>Vertebrata</taxon>
        <taxon>Euteleostomi</taxon>
        <taxon>Actinopterygii</taxon>
        <taxon>Neopterygii</taxon>
        <taxon>Teleostei</taxon>
        <taxon>Neoteleostei</taxon>
        <taxon>Acanthomorphata</taxon>
        <taxon>Eupercaria</taxon>
        <taxon>Perciformes</taxon>
        <taxon>Cottioidei</taxon>
        <taxon>Cottales</taxon>
        <taxon>Liparidae</taxon>
        <taxon>Liparis</taxon>
    </lineage>
</organism>
<feature type="region of interest" description="Disordered" evidence="1">
    <location>
        <begin position="58"/>
        <end position="79"/>
    </location>
</feature>
<keyword evidence="3" id="KW-1185">Reference proteome</keyword>
<gene>
    <name evidence="2" type="ORF">EYF80_047516</name>
</gene>
<evidence type="ECO:0000313" key="2">
    <source>
        <dbReference type="EMBL" id="TNN42303.1"/>
    </source>
</evidence>
<evidence type="ECO:0000256" key="1">
    <source>
        <dbReference type="SAM" id="MobiDB-lite"/>
    </source>
</evidence>
<proteinExistence type="predicted"/>